<dbReference type="Pfam" id="PF00097">
    <property type="entry name" value="zf-C3HC4"/>
    <property type="match status" value="1"/>
</dbReference>
<dbReference type="EMBL" id="CAADRA010006435">
    <property type="protein sequence ID" value="VFT95554.1"/>
    <property type="molecule type" value="Genomic_DNA"/>
</dbReference>
<dbReference type="InterPro" id="IPR001841">
    <property type="entry name" value="Znf_RING"/>
</dbReference>
<evidence type="ECO:0000256" key="3">
    <source>
        <dbReference type="ARBA" id="ARBA00022833"/>
    </source>
</evidence>
<evidence type="ECO:0000313" key="7">
    <source>
        <dbReference type="EMBL" id="KAF0689752.1"/>
    </source>
</evidence>
<dbReference type="SMART" id="SM00184">
    <property type="entry name" value="RING"/>
    <property type="match status" value="1"/>
</dbReference>
<dbReference type="Gene3D" id="3.30.40.10">
    <property type="entry name" value="Zinc/RING finger domain, C3HC4 (zinc finger)"/>
    <property type="match status" value="1"/>
</dbReference>
<dbReference type="Proteomes" id="UP000332933">
    <property type="component" value="Unassembled WGS sequence"/>
</dbReference>
<dbReference type="AlphaFoldDB" id="A0A485LB34"/>
<dbReference type="PROSITE" id="PS00518">
    <property type="entry name" value="ZF_RING_1"/>
    <property type="match status" value="1"/>
</dbReference>
<reference evidence="8 9" key="1">
    <citation type="submission" date="2019-03" db="EMBL/GenBank/DDBJ databases">
        <authorList>
            <person name="Gaulin E."/>
            <person name="Dumas B."/>
        </authorList>
    </citation>
    <scope>NUCLEOTIDE SEQUENCE [LARGE SCALE GENOMIC DNA]</scope>
    <source>
        <strain evidence="8">CBS 568.67</strain>
    </source>
</reference>
<dbReference type="PANTHER" id="PTHR47692:SF2">
    <property type="entry name" value="ZINC FINGER RING-TYPE DOMAIN CONTAINING PROTEIN"/>
    <property type="match status" value="1"/>
</dbReference>
<protein>
    <submittedName>
        <fullName evidence="8">Aste57867_18820 protein</fullName>
    </submittedName>
</protein>
<feature type="compositionally biased region" description="Polar residues" evidence="5">
    <location>
        <begin position="56"/>
        <end position="65"/>
    </location>
</feature>
<evidence type="ECO:0000256" key="5">
    <source>
        <dbReference type="SAM" id="MobiDB-lite"/>
    </source>
</evidence>
<dbReference type="PANTHER" id="PTHR47692">
    <property type="entry name" value="RING/U-BOX SUPERFAMILY PROTEIN"/>
    <property type="match status" value="1"/>
</dbReference>
<dbReference type="SUPFAM" id="SSF57850">
    <property type="entry name" value="RING/U-box"/>
    <property type="match status" value="1"/>
</dbReference>
<dbReference type="InterPro" id="IPR018957">
    <property type="entry name" value="Znf_C3HC4_RING-type"/>
</dbReference>
<sequence>MIGLICFHWAELPSMDDLDAALASDFPSVDEWKVDGNTVTAEEIHVREALHHVSSEETNPSLTKSIDNEEAVDAGRNDEDDDTAEEEYTIVQGKCPICLKNLVRGVLVKGCLHEFCFHCISQWAHHLSSRHAPVMCPICRTSFRDVLANLRSATDYDVVDVLDASKSRENSSVRARFMVYRRRRSSPSFASTDSASSWLPIWKTNVQGKAWIDRELHVLLGDEADTSLLLHIIWTYLDKARQHDQEARTRRQSAAPPSAKRLKSAPLHPYDSLCGALGDFLDEDATLFVHEVSKFMGSRLNMATYDCNSIELPKPENAEFNDKIC</sequence>
<organism evidence="8 9">
    <name type="scientific">Aphanomyces stellatus</name>
    <dbReference type="NCBI Taxonomy" id="120398"/>
    <lineage>
        <taxon>Eukaryota</taxon>
        <taxon>Sar</taxon>
        <taxon>Stramenopiles</taxon>
        <taxon>Oomycota</taxon>
        <taxon>Saprolegniomycetes</taxon>
        <taxon>Saprolegniales</taxon>
        <taxon>Verrucalvaceae</taxon>
        <taxon>Aphanomyces</taxon>
    </lineage>
</organism>
<dbReference type="InterPro" id="IPR013083">
    <property type="entry name" value="Znf_RING/FYVE/PHD"/>
</dbReference>
<feature type="region of interest" description="Disordered" evidence="5">
    <location>
        <begin position="52"/>
        <end position="83"/>
    </location>
</feature>
<dbReference type="GO" id="GO:0008270">
    <property type="term" value="F:zinc ion binding"/>
    <property type="evidence" value="ECO:0007669"/>
    <property type="project" value="UniProtKB-KW"/>
</dbReference>
<reference evidence="7" key="2">
    <citation type="submission" date="2019-06" db="EMBL/GenBank/DDBJ databases">
        <title>Genomics analysis of Aphanomyces spp. identifies a new class of oomycete effector associated with host adaptation.</title>
        <authorList>
            <person name="Gaulin E."/>
        </authorList>
    </citation>
    <scope>NUCLEOTIDE SEQUENCE</scope>
    <source>
        <strain evidence="7">CBS 578.67</strain>
    </source>
</reference>
<evidence type="ECO:0000256" key="1">
    <source>
        <dbReference type="ARBA" id="ARBA00022723"/>
    </source>
</evidence>
<keyword evidence="3" id="KW-0862">Zinc</keyword>
<feature type="domain" description="RING-type" evidence="6">
    <location>
        <begin position="95"/>
        <end position="140"/>
    </location>
</feature>
<accession>A0A485LB34</accession>
<dbReference type="OrthoDB" id="65454at2759"/>
<evidence type="ECO:0000256" key="2">
    <source>
        <dbReference type="ARBA" id="ARBA00022771"/>
    </source>
</evidence>
<keyword evidence="1" id="KW-0479">Metal-binding</keyword>
<keyword evidence="9" id="KW-1185">Reference proteome</keyword>
<evidence type="ECO:0000313" key="9">
    <source>
        <dbReference type="Proteomes" id="UP000332933"/>
    </source>
</evidence>
<name>A0A485LB34_9STRA</name>
<dbReference type="PROSITE" id="PS50089">
    <property type="entry name" value="ZF_RING_2"/>
    <property type="match status" value="1"/>
</dbReference>
<gene>
    <name evidence="8" type="primary">Aste57867_18820</name>
    <name evidence="7" type="ORF">As57867_018756</name>
    <name evidence="8" type="ORF">ASTE57867_18820</name>
</gene>
<evidence type="ECO:0000259" key="6">
    <source>
        <dbReference type="PROSITE" id="PS50089"/>
    </source>
</evidence>
<dbReference type="InterPro" id="IPR017907">
    <property type="entry name" value="Znf_RING_CS"/>
</dbReference>
<dbReference type="EMBL" id="VJMH01006414">
    <property type="protein sequence ID" value="KAF0689752.1"/>
    <property type="molecule type" value="Genomic_DNA"/>
</dbReference>
<keyword evidence="2 4" id="KW-0863">Zinc-finger</keyword>
<feature type="region of interest" description="Disordered" evidence="5">
    <location>
        <begin position="245"/>
        <end position="264"/>
    </location>
</feature>
<proteinExistence type="predicted"/>
<evidence type="ECO:0000256" key="4">
    <source>
        <dbReference type="PROSITE-ProRule" id="PRU00175"/>
    </source>
</evidence>
<evidence type="ECO:0000313" key="8">
    <source>
        <dbReference type="EMBL" id="VFT95554.1"/>
    </source>
</evidence>
<feature type="compositionally biased region" description="Acidic residues" evidence="5">
    <location>
        <begin position="68"/>
        <end position="83"/>
    </location>
</feature>